<keyword evidence="7" id="KW-0406">Ion transport</keyword>
<dbReference type="SUPFAM" id="SSF48403">
    <property type="entry name" value="Ankyrin repeat"/>
    <property type="match status" value="1"/>
</dbReference>
<dbReference type="SMART" id="SM00248">
    <property type="entry name" value="ANK"/>
    <property type="match status" value="3"/>
</dbReference>
<dbReference type="Pfam" id="PF08344">
    <property type="entry name" value="TRP_2"/>
    <property type="match status" value="1"/>
</dbReference>
<dbReference type="PANTHER" id="PTHR10117:SF80">
    <property type="entry name" value="TRANSIENT-RECEPTOR-POTENTIAL-LIKE PROTEIN"/>
    <property type="match status" value="1"/>
</dbReference>
<feature type="transmembrane region" description="Helical" evidence="11">
    <location>
        <begin position="1028"/>
        <end position="1050"/>
    </location>
</feature>
<protein>
    <submittedName>
        <fullName evidence="14">Transient receptor ion channel domain-containing protein</fullName>
    </submittedName>
</protein>
<evidence type="ECO:0000256" key="2">
    <source>
        <dbReference type="ARBA" id="ARBA00022448"/>
    </source>
</evidence>
<evidence type="ECO:0000256" key="6">
    <source>
        <dbReference type="ARBA" id="ARBA00023043"/>
    </source>
</evidence>
<evidence type="ECO:0000259" key="12">
    <source>
        <dbReference type="SMART" id="SM01420"/>
    </source>
</evidence>
<feature type="transmembrane region" description="Helical" evidence="11">
    <location>
        <begin position="1282"/>
        <end position="1301"/>
    </location>
</feature>
<reference evidence="14" key="1">
    <citation type="submission" date="2024-02" db="UniProtKB">
        <authorList>
            <consortium name="WormBaseParasite"/>
        </authorList>
    </citation>
    <scope>IDENTIFICATION</scope>
</reference>
<organism evidence="13 14">
    <name type="scientific">Strongyloides stercoralis</name>
    <name type="common">Threadworm</name>
    <dbReference type="NCBI Taxonomy" id="6248"/>
    <lineage>
        <taxon>Eukaryota</taxon>
        <taxon>Metazoa</taxon>
        <taxon>Ecdysozoa</taxon>
        <taxon>Nematoda</taxon>
        <taxon>Chromadorea</taxon>
        <taxon>Rhabditida</taxon>
        <taxon>Tylenchina</taxon>
        <taxon>Panagrolaimomorpha</taxon>
        <taxon>Strongyloidoidea</taxon>
        <taxon>Strongyloididae</taxon>
        <taxon>Strongyloides</taxon>
    </lineage>
</organism>
<evidence type="ECO:0000256" key="11">
    <source>
        <dbReference type="SAM" id="Phobius"/>
    </source>
</evidence>
<dbReference type="WBParaSite" id="TCONS_00009604.p1">
    <property type="protein sequence ID" value="TCONS_00009604.p1"/>
    <property type="gene ID" value="XLOC_007394"/>
</dbReference>
<feature type="domain" description="Transient receptor ion channel" evidence="12">
    <location>
        <begin position="835"/>
        <end position="897"/>
    </location>
</feature>
<dbReference type="InterPro" id="IPR013555">
    <property type="entry name" value="TRP_dom"/>
</dbReference>
<keyword evidence="8 11" id="KW-0472">Membrane</keyword>
<feature type="region of interest" description="Disordered" evidence="10">
    <location>
        <begin position="1378"/>
        <end position="1401"/>
    </location>
</feature>
<feature type="transmembrane region" description="Helical" evidence="11">
    <location>
        <begin position="1109"/>
        <end position="1132"/>
    </location>
</feature>
<dbReference type="GO" id="GO:0007338">
    <property type="term" value="P:single fertilization"/>
    <property type="evidence" value="ECO:0007669"/>
    <property type="project" value="TreeGrafter"/>
</dbReference>
<dbReference type="InterPro" id="IPR056853">
    <property type="entry name" value="AGMP_C"/>
</dbReference>
<dbReference type="Pfam" id="PF12796">
    <property type="entry name" value="Ank_2"/>
    <property type="match status" value="1"/>
</dbReference>
<dbReference type="GO" id="GO:0005506">
    <property type="term" value="F:iron ion binding"/>
    <property type="evidence" value="ECO:0007669"/>
    <property type="project" value="InterPro"/>
</dbReference>
<accession>A0AAF5DCU6</accession>
<dbReference type="InterPro" id="IPR002153">
    <property type="entry name" value="TRPC_channel"/>
</dbReference>
<feature type="compositionally biased region" description="Basic and acidic residues" evidence="10">
    <location>
        <begin position="1384"/>
        <end position="1394"/>
    </location>
</feature>
<keyword evidence="5 11" id="KW-1133">Transmembrane helix</keyword>
<evidence type="ECO:0000256" key="8">
    <source>
        <dbReference type="ARBA" id="ARBA00023136"/>
    </source>
</evidence>
<sequence>MTLNNTTYDLHQNITENFFNNGTNDVSWLGKIFTNTSFGYRLLERLTFTNFRHSLYLISPYETTVDSIDKVPNYNIQVSAWWLALIFIEFIILYLKKEDYKFALNDSITSISAGMLSQCFKFGGRTIAIFGYLFVWNNFKILELPWDSPWTWILCLITQDFMYYLGHRAVHEAGFFWGLHTIHHSSEYYNFSTALRQAAIQDAGLAFYDILQAFFIPPPIFLVHRYFSEIFQFWMHTSLLGSLGPLGIIFNTPSYHRVHHGRNAYCIDKNYGGVFIIWDKMFDTFEPERLDDPPIYGLVTPEKTFNQLYLQFHTLFDILIKKGFMKDEKGDAIFPGFLNKIKAIFFPPGYFPEVEVYLFFHWFSMKNPSEGVPEIEKPVVKYNPTIPTWIKMYCLLHFILLLSIFLHFEYDRDHLGYVDFVLKICFFITSMQSFGAFFDDKWYANLIEIFRCVGVIIYYCVKLTDHIGIGPNRIFVLTLFSSSLLMWIGYTFEQFKNRKKRRISDEKEKGYINVISKKEMFMDMEMNVNGIIEKAKNKEITFEVSDKKETQKVDTFIEADNEKKDQNNVTTEIDDEKPPDEPQKLIYIHCKIKKKLINIPKMAKYGNERLFYHKITHVSIMYAGVSAPRRYPSSTLGTISSVNTPSNWKISSHSPRLPRGRPAHYGGIHQNGLPTVHIKTQDMLKPQERKLLEAAEAGDKPTMLDVLNNCSSDFNLNAMDAMGRTAIEIAVDNENVEIVELLLQQENIRIGNALLCAIREGVYRLVEMLINHKSITTDMLGPGWGKHLNEIEVSSSEYSSDISPVILAAHLNRFEILQMLIRKDAIIENPHKHSCCCDECDRERINDSLHHSLKRINTYRALASPAWMSLTSPDPILSAFKLSWELEKLASLEHEFKDTYLQLSEQCKQYACDLLTQCRSTEEVISVLNKEENSHDENIDVWASKLSLRRLKLAIKYKQKSFVAHPHCQQLLTSIWYEGFPGRQQRGSYWNFLMCAILILLWPFLALSYIIMPKSKLGRIVRSPFMKFLYYSISFGCFLILLTLATFEPYRYEKGAIRGGGKNRASDRGPPPTVIESLVFLWVMGMIWSEVKQLWDEGFKKYTLQWWNWLDFIMMCLYLCTIALRVGAYYLFNYCQEFINIRYMIRTYWDAFEPVLVAEGLFAVGNIFSFARIIYLFQTNPYLGPLQISLGCMLVDVAKFCFIFGLIISSFSIGLAQLYWYYDSYTPVCITPDNCKLEANAFSDIANSYMTLLWSLFSITKVEDTDVLEEHYFTQWVGRGMFVTYHMTAIIVLLNMLIAMMSHSFQIINDHADLEWKFHRTKLWMTHFDEGSTLSPPFNIIITPKAIYYFIVKIYNLFRWLCGKYQYQKSKTRATIRRPGYSRKRNEMEKKGGSETEDDENKPLTYMDIMQRLVSRFILQTKKDMKMDGVNEDDLLEIKQDISSLRFELRDDRRKEIVRSSSHIDAVKRDIMRTMSASNRIFGCTIRSPRKDSVPEENFNEFDICGDSLTPSDMIFATPLDGNSVFLNLEYPSTENESEECTKNENNQNDLIRKQSSISQIIDNPPECVFSMKPAIKKNRPSIYSVRNINPNNTIENLIECWRSEMNIKLDKLIDEINLKNNNKLCSRKSGTSVKFAEEKYIDPKSPSKVSFKE</sequence>
<comment type="subcellular location">
    <subcellularLocation>
        <location evidence="1">Membrane</location>
        <topology evidence="1">Multi-pass membrane protein</topology>
    </subcellularLocation>
</comment>
<proteinExistence type="predicted"/>
<dbReference type="Pfam" id="PF00520">
    <property type="entry name" value="Ion_trans"/>
    <property type="match status" value="1"/>
</dbReference>
<dbReference type="PANTHER" id="PTHR10117">
    <property type="entry name" value="TRANSIENT RECEPTOR POTENTIAL CHANNEL"/>
    <property type="match status" value="1"/>
</dbReference>
<evidence type="ECO:0000313" key="13">
    <source>
        <dbReference type="Proteomes" id="UP000035681"/>
    </source>
</evidence>
<dbReference type="Pfam" id="PF24858">
    <property type="entry name" value="AGMP_C"/>
    <property type="match status" value="1"/>
</dbReference>
<keyword evidence="3 11" id="KW-0812">Transmembrane</keyword>
<feature type="transmembrane region" description="Helical" evidence="11">
    <location>
        <begin position="205"/>
        <end position="227"/>
    </location>
</feature>
<dbReference type="InterPro" id="IPR006694">
    <property type="entry name" value="Fatty_acid_hydroxylase"/>
</dbReference>
<feature type="transmembrane region" description="Helical" evidence="11">
    <location>
        <begin position="1197"/>
        <end position="1222"/>
    </location>
</feature>
<evidence type="ECO:0000256" key="10">
    <source>
        <dbReference type="SAM" id="MobiDB-lite"/>
    </source>
</evidence>
<evidence type="ECO:0000256" key="5">
    <source>
        <dbReference type="ARBA" id="ARBA00022989"/>
    </source>
</evidence>
<name>A0AAF5DCU6_STRER</name>
<evidence type="ECO:0000256" key="7">
    <source>
        <dbReference type="ARBA" id="ARBA00023065"/>
    </source>
</evidence>
<dbReference type="SMART" id="SM01420">
    <property type="entry name" value="TRP_2"/>
    <property type="match status" value="1"/>
</dbReference>
<feature type="transmembrane region" description="Helical" evidence="11">
    <location>
        <begin position="473"/>
        <end position="492"/>
    </location>
</feature>
<dbReference type="GO" id="GO:0051480">
    <property type="term" value="P:regulation of cytosolic calcium ion concentration"/>
    <property type="evidence" value="ECO:0007669"/>
    <property type="project" value="TreeGrafter"/>
</dbReference>
<feature type="transmembrane region" description="Helical" evidence="11">
    <location>
        <begin position="390"/>
        <end position="408"/>
    </location>
</feature>
<dbReference type="PRINTS" id="PR01097">
    <property type="entry name" value="TRNSRECEPTRP"/>
</dbReference>
<dbReference type="FunFam" id="1.10.287.70:FF:000266">
    <property type="entry name" value="Transient receptor potential cation channel subfamily c member 1"/>
    <property type="match status" value="1"/>
</dbReference>
<dbReference type="AlphaFoldDB" id="A0AAF5DCU6"/>
<feature type="transmembrane region" description="Helical" evidence="11">
    <location>
        <begin position="989"/>
        <end position="1012"/>
    </location>
</feature>
<feature type="transmembrane region" description="Helical" evidence="11">
    <location>
        <begin position="233"/>
        <end position="252"/>
    </location>
</feature>
<dbReference type="GO" id="GO:0015279">
    <property type="term" value="F:store-operated calcium channel activity"/>
    <property type="evidence" value="ECO:0007669"/>
    <property type="project" value="TreeGrafter"/>
</dbReference>
<dbReference type="FunFam" id="1.25.40.20:FF:000604">
    <property type="entry name" value="CBN-TRP-1 protein"/>
    <property type="match status" value="1"/>
</dbReference>
<dbReference type="GO" id="GO:0034703">
    <property type="term" value="C:cation channel complex"/>
    <property type="evidence" value="ECO:0007669"/>
    <property type="project" value="TreeGrafter"/>
</dbReference>
<keyword evidence="2" id="KW-0813">Transport</keyword>
<keyword evidence="6" id="KW-0040">ANK repeat</keyword>
<dbReference type="GO" id="GO:0005886">
    <property type="term" value="C:plasma membrane"/>
    <property type="evidence" value="ECO:0007669"/>
    <property type="project" value="TreeGrafter"/>
</dbReference>
<feature type="transmembrane region" description="Helical" evidence="11">
    <location>
        <begin position="443"/>
        <end position="461"/>
    </location>
</feature>
<evidence type="ECO:0000256" key="1">
    <source>
        <dbReference type="ARBA" id="ARBA00004141"/>
    </source>
</evidence>
<evidence type="ECO:0000256" key="4">
    <source>
        <dbReference type="ARBA" id="ARBA00022737"/>
    </source>
</evidence>
<dbReference type="GO" id="GO:0016491">
    <property type="term" value="F:oxidoreductase activity"/>
    <property type="evidence" value="ECO:0007669"/>
    <property type="project" value="InterPro"/>
</dbReference>
<evidence type="ECO:0000256" key="3">
    <source>
        <dbReference type="ARBA" id="ARBA00022692"/>
    </source>
</evidence>
<keyword evidence="13" id="KW-1185">Reference proteome</keyword>
<evidence type="ECO:0000256" key="9">
    <source>
        <dbReference type="ARBA" id="ARBA00023303"/>
    </source>
</evidence>
<dbReference type="InterPro" id="IPR002110">
    <property type="entry name" value="Ankyrin_rpt"/>
</dbReference>
<dbReference type="InterPro" id="IPR005821">
    <property type="entry name" value="Ion_trans_dom"/>
</dbReference>
<keyword evidence="9" id="KW-0407">Ion channel</keyword>
<dbReference type="NCBIfam" id="TIGR00870">
    <property type="entry name" value="trp"/>
    <property type="match status" value="1"/>
</dbReference>
<dbReference type="GO" id="GO:0008610">
    <property type="term" value="P:lipid biosynthetic process"/>
    <property type="evidence" value="ECO:0007669"/>
    <property type="project" value="InterPro"/>
</dbReference>
<evidence type="ECO:0000313" key="14">
    <source>
        <dbReference type="WBParaSite" id="TCONS_00009604.p1"/>
    </source>
</evidence>
<dbReference type="InterPro" id="IPR036770">
    <property type="entry name" value="Ankyrin_rpt-contain_sf"/>
</dbReference>
<dbReference type="GO" id="GO:0070679">
    <property type="term" value="F:inositol 1,4,5 trisphosphate binding"/>
    <property type="evidence" value="ECO:0007669"/>
    <property type="project" value="TreeGrafter"/>
</dbReference>
<dbReference type="Gene3D" id="1.25.40.20">
    <property type="entry name" value="Ankyrin repeat-containing domain"/>
    <property type="match status" value="1"/>
</dbReference>
<feature type="transmembrane region" description="Helical" evidence="11">
    <location>
        <begin position="1152"/>
        <end position="1177"/>
    </location>
</feature>
<dbReference type="Proteomes" id="UP000035681">
    <property type="component" value="Unplaced"/>
</dbReference>
<dbReference type="Pfam" id="PF04116">
    <property type="entry name" value="FA_hydroxylase"/>
    <property type="match status" value="1"/>
</dbReference>
<keyword evidence="4" id="KW-0677">Repeat</keyword>
<feature type="transmembrane region" description="Helical" evidence="11">
    <location>
        <begin position="420"/>
        <end position="438"/>
    </location>
</feature>
<feature type="transmembrane region" description="Helical" evidence="11">
    <location>
        <begin position="74"/>
        <end position="95"/>
    </location>
</feature>